<evidence type="ECO:0000256" key="6">
    <source>
        <dbReference type="ARBA" id="ARBA00023136"/>
    </source>
</evidence>
<keyword evidence="3" id="KW-1003">Cell membrane</keyword>
<evidence type="ECO:0000313" key="9">
    <source>
        <dbReference type="EMBL" id="TXK04686.1"/>
    </source>
</evidence>
<dbReference type="SUPFAM" id="SSF161098">
    <property type="entry name" value="MetI-like"/>
    <property type="match status" value="1"/>
</dbReference>
<dbReference type="NCBIfam" id="TIGR01726">
    <property type="entry name" value="HEQRo_perm_3TM"/>
    <property type="match status" value="1"/>
</dbReference>
<evidence type="ECO:0000256" key="2">
    <source>
        <dbReference type="ARBA" id="ARBA00022448"/>
    </source>
</evidence>
<dbReference type="InterPro" id="IPR000515">
    <property type="entry name" value="MetI-like"/>
</dbReference>
<evidence type="ECO:0000256" key="7">
    <source>
        <dbReference type="RuleBase" id="RU363032"/>
    </source>
</evidence>
<evidence type="ECO:0000313" key="10">
    <source>
        <dbReference type="Proteomes" id="UP000321196"/>
    </source>
</evidence>
<dbReference type="InterPro" id="IPR035906">
    <property type="entry name" value="MetI-like_sf"/>
</dbReference>
<evidence type="ECO:0000256" key="5">
    <source>
        <dbReference type="ARBA" id="ARBA00022989"/>
    </source>
</evidence>
<keyword evidence="6 7" id="KW-0472">Membrane</keyword>
<name>A0A5C8HML4_9MICO</name>
<keyword evidence="10" id="KW-1185">Reference proteome</keyword>
<reference evidence="9 10" key="1">
    <citation type="submission" date="2019-08" db="EMBL/GenBank/DDBJ databases">
        <authorList>
            <person name="Dong K."/>
        </authorList>
    </citation>
    <scope>NUCLEOTIDE SEQUENCE [LARGE SCALE GENOMIC DNA]</scope>
    <source>
        <strain evidence="9 10">M4-8</strain>
    </source>
</reference>
<gene>
    <name evidence="9" type="ORF">FVP60_08430</name>
</gene>
<dbReference type="RefSeq" id="WP_147825820.1">
    <property type="nucleotide sequence ID" value="NZ_BAAARG010000002.1"/>
</dbReference>
<dbReference type="EMBL" id="VRSW01000002">
    <property type="protein sequence ID" value="TXK04686.1"/>
    <property type="molecule type" value="Genomic_DNA"/>
</dbReference>
<dbReference type="InterPro" id="IPR043429">
    <property type="entry name" value="ArtM/GltK/GlnP/TcyL/YhdX-like"/>
</dbReference>
<keyword evidence="5 7" id="KW-1133">Transmembrane helix</keyword>
<evidence type="ECO:0000256" key="1">
    <source>
        <dbReference type="ARBA" id="ARBA00004651"/>
    </source>
</evidence>
<accession>A0A5C8HML4</accession>
<comment type="similarity">
    <text evidence="7">Belongs to the binding-protein-dependent transport system permease family.</text>
</comment>
<dbReference type="GO" id="GO:0022857">
    <property type="term" value="F:transmembrane transporter activity"/>
    <property type="evidence" value="ECO:0007669"/>
    <property type="project" value="InterPro"/>
</dbReference>
<dbReference type="Proteomes" id="UP000321196">
    <property type="component" value="Unassembled WGS sequence"/>
</dbReference>
<dbReference type="AlphaFoldDB" id="A0A5C8HML4"/>
<feature type="transmembrane region" description="Helical" evidence="7">
    <location>
        <begin position="234"/>
        <end position="256"/>
    </location>
</feature>
<sequence>MTSVLYDVPGPKARRRNALIGAATVVALVGFVGFVIWRFIDTGQFTAAKWNVFTFSTVWTNMVIPAVMATLSAFAVAAVGSLIFGVILVVGRLSDRAWIRVPVTWVTEILRAIPVLVLMMLLFFGFPSIGIDLGTFWSVVVALVAYNGSVLAEVFRAGIEALPRGQAEAGYAIGLRKSGVLALIQFPQAIRAMLPVIIAQLVVTLKDTSLGSIIGYDELLDLAKTLMSQSGRPIIPATIIVSAIYISMCLLLSWLAHVVQKRVSASPKAVRVEADETAVMHEGTVTEVIAAQSSGKKPKR</sequence>
<feature type="transmembrane region" description="Helical" evidence="7">
    <location>
        <begin position="109"/>
        <end position="130"/>
    </location>
</feature>
<dbReference type="Pfam" id="PF00528">
    <property type="entry name" value="BPD_transp_1"/>
    <property type="match status" value="1"/>
</dbReference>
<dbReference type="GO" id="GO:0006865">
    <property type="term" value="P:amino acid transport"/>
    <property type="evidence" value="ECO:0007669"/>
    <property type="project" value="TreeGrafter"/>
</dbReference>
<keyword evidence="4 7" id="KW-0812">Transmembrane</keyword>
<comment type="subcellular location">
    <subcellularLocation>
        <location evidence="1 7">Cell membrane</location>
        <topology evidence="1 7">Multi-pass membrane protein</topology>
    </subcellularLocation>
</comment>
<dbReference type="CDD" id="cd06261">
    <property type="entry name" value="TM_PBP2"/>
    <property type="match status" value="1"/>
</dbReference>
<feature type="domain" description="ABC transmembrane type-1" evidence="8">
    <location>
        <begin position="67"/>
        <end position="256"/>
    </location>
</feature>
<comment type="caution">
    <text evidence="9">The sequence shown here is derived from an EMBL/GenBank/DDBJ whole genome shotgun (WGS) entry which is preliminary data.</text>
</comment>
<dbReference type="PROSITE" id="PS50928">
    <property type="entry name" value="ABC_TM1"/>
    <property type="match status" value="1"/>
</dbReference>
<dbReference type="OrthoDB" id="4543034at2"/>
<dbReference type="GO" id="GO:0043190">
    <property type="term" value="C:ATP-binding cassette (ABC) transporter complex"/>
    <property type="evidence" value="ECO:0007669"/>
    <property type="project" value="InterPro"/>
</dbReference>
<proteinExistence type="inferred from homology"/>
<feature type="transmembrane region" description="Helical" evidence="7">
    <location>
        <begin position="180"/>
        <end position="203"/>
    </location>
</feature>
<evidence type="ECO:0000259" key="8">
    <source>
        <dbReference type="PROSITE" id="PS50928"/>
    </source>
</evidence>
<dbReference type="Gene3D" id="1.10.3720.10">
    <property type="entry name" value="MetI-like"/>
    <property type="match status" value="1"/>
</dbReference>
<dbReference type="PANTHER" id="PTHR30614:SF21">
    <property type="entry name" value="AMINO ACID ABC TRANSPORTER PERMEASE"/>
    <property type="match status" value="1"/>
</dbReference>
<organism evidence="9 10">
    <name type="scientific">Microbacterium mitrae</name>
    <dbReference type="NCBI Taxonomy" id="664640"/>
    <lineage>
        <taxon>Bacteria</taxon>
        <taxon>Bacillati</taxon>
        <taxon>Actinomycetota</taxon>
        <taxon>Actinomycetes</taxon>
        <taxon>Micrococcales</taxon>
        <taxon>Microbacteriaceae</taxon>
        <taxon>Microbacterium</taxon>
    </lineage>
</organism>
<dbReference type="InterPro" id="IPR010065">
    <property type="entry name" value="AA_ABC_transptr_permease_3TM"/>
</dbReference>
<dbReference type="PANTHER" id="PTHR30614">
    <property type="entry name" value="MEMBRANE COMPONENT OF AMINO ACID ABC TRANSPORTER"/>
    <property type="match status" value="1"/>
</dbReference>
<evidence type="ECO:0000256" key="4">
    <source>
        <dbReference type="ARBA" id="ARBA00022692"/>
    </source>
</evidence>
<feature type="transmembrane region" description="Helical" evidence="7">
    <location>
        <begin position="136"/>
        <end position="159"/>
    </location>
</feature>
<keyword evidence="2 7" id="KW-0813">Transport</keyword>
<feature type="transmembrane region" description="Helical" evidence="7">
    <location>
        <begin position="18"/>
        <end position="40"/>
    </location>
</feature>
<feature type="transmembrane region" description="Helical" evidence="7">
    <location>
        <begin position="62"/>
        <end position="89"/>
    </location>
</feature>
<protein>
    <submittedName>
        <fullName evidence="9">Amino acid ABC transporter permease</fullName>
    </submittedName>
</protein>
<evidence type="ECO:0000256" key="3">
    <source>
        <dbReference type="ARBA" id="ARBA00022475"/>
    </source>
</evidence>